<dbReference type="PANTHER" id="PTHR12011">
    <property type="entry name" value="ADHESION G-PROTEIN COUPLED RECEPTOR"/>
    <property type="match status" value="1"/>
</dbReference>
<feature type="transmembrane region" description="Helical" evidence="2">
    <location>
        <begin position="1116"/>
        <end position="1149"/>
    </location>
</feature>
<feature type="transmembrane region" description="Helical" evidence="2">
    <location>
        <begin position="647"/>
        <end position="671"/>
    </location>
</feature>
<keyword evidence="2" id="KW-0472">Membrane</keyword>
<feature type="transmembrane region" description="Helical" evidence="2">
    <location>
        <begin position="1784"/>
        <end position="1813"/>
    </location>
</feature>
<dbReference type="InterPro" id="IPR046338">
    <property type="entry name" value="GAIN_dom_sf"/>
</dbReference>
<protein>
    <recommendedName>
        <fullName evidence="5">G_PROTEIN_RECEP_F2_4 domain-containing protein</fullName>
    </recommendedName>
</protein>
<feature type="region of interest" description="Disordered" evidence="1">
    <location>
        <begin position="138"/>
        <end position="199"/>
    </location>
</feature>
<feature type="transmembrane region" description="Helical" evidence="2">
    <location>
        <begin position="602"/>
        <end position="626"/>
    </location>
</feature>
<gene>
    <name evidence="3" type="ORF">BOKJ2_LOCUS12438</name>
</gene>
<evidence type="ECO:0000313" key="4">
    <source>
        <dbReference type="Proteomes" id="UP000614601"/>
    </source>
</evidence>
<feature type="transmembrane region" description="Helical" evidence="2">
    <location>
        <begin position="1745"/>
        <end position="1764"/>
    </location>
</feature>
<feature type="transmembrane region" description="Helical" evidence="2">
    <location>
        <begin position="1661"/>
        <end position="1684"/>
    </location>
</feature>
<feature type="transmembrane region" description="Helical" evidence="2">
    <location>
        <begin position="521"/>
        <end position="545"/>
    </location>
</feature>
<organism evidence="3 4">
    <name type="scientific">Bursaphelenchus okinawaensis</name>
    <dbReference type="NCBI Taxonomy" id="465554"/>
    <lineage>
        <taxon>Eukaryota</taxon>
        <taxon>Metazoa</taxon>
        <taxon>Ecdysozoa</taxon>
        <taxon>Nematoda</taxon>
        <taxon>Chromadorea</taxon>
        <taxon>Rhabditida</taxon>
        <taxon>Tylenchina</taxon>
        <taxon>Tylenchomorpha</taxon>
        <taxon>Aphelenchoidea</taxon>
        <taxon>Aphelenchoididae</taxon>
        <taxon>Bursaphelenchus</taxon>
    </lineage>
</organism>
<dbReference type="EMBL" id="CAJFCW020000006">
    <property type="protein sequence ID" value="CAG9123909.1"/>
    <property type="molecule type" value="Genomic_DNA"/>
</dbReference>
<sequence length="1990" mass="227541">MLRFYSTPDAHLELQISQIEAKNLAASYSLTVHETYHRNNENLVVSLKVVIEGSEPKYYPCTHEPCYYTYSETDYVTLELVLSDTKKNLGYYTLDGIPTNVDYDDDGECQHFEENAGRLGHVNYCRCVSVYNPKPSRGCPPPELPDKTTTSFPPVDTTTKRSIETTTTTVPSGPTTTTHPIVPTTTTTTANNPTTTTTYESTTTTTDIVTTTTIIITTAAPIFVCETAQSDLEHVYCDEKDNITDETVYDIANNTIHSFDENNSTSQDFIILADIVYRISELHNISEADFDIIYHLYDKILGIPESVILEAKAVASTKVIESVHRLLANANYDLNLLHGARIAMYKIMKVDCNVNIPGINVNDDKFNLTSDTGTNNPMASIELNTKIVCELNPNPSVVQVAFRKNSLFKNAEYERNDDRCDVTMNMHGSPVMSATIIGTNTGMTNAPVVIMRFRKGNISTPLHGSFIITSYENGEWQRKLKCNITESDGYITGKCQHLTDFTLLVDSCAADPSLCDPVLRAIGFVTTVGSTFSLAFLFIIHLMNLSPLTRRYSYRIAFYKLNFSYINVDTVRLFYYFFYFMFYLSFTIFADESVTDEDFCSFIAGFNYFLLLCCIMFTIAQSWRVLRTCVSERSIQDKIKRWTRSRILLPSITVMGTLVTLIVGLSMPSFFRRKDDYCWINPTFVFLAVVLPLTLLILNAVFCLFIVFITLFGNYKFVENLQRAMRFKQDFNRIDRRNSAKKREVRSKLGVLFALQFMIGLPWDTITNDTVRDVAEKTADSFDEDKATSHDFTLLTDIVDKISKLDGIKAEDYEVIYKLFDKSIGISESVMWDANAVHEGTTQKFITSVDKLLTNANSNLDLQDGNSLAMYKIKDHYCSKDVPGISVYDNNFGFTNDNEEPMASIELNKEVVCRKGQHDENLKKAGKLGEQEDTKPSLYFVAYRKNSLFINDDYDRCRNAMIKLDYPVMSAKVIGRDVNMTDTPVAAIRYRKSHVSTPLHGTLAISSFEDGDWQKGRESLGTLITLTVGLSVPSFFRRKDDYCWINPTFVFLAVVLPLTLLILNAVFCLFIVFITLFGNYKFVENLQRAMRFKQDFNRIDRRNSAKKREVRSKLGVLFALQFMIGMPWFNGCSLMAHLFCFSVILFILAQLGYCILFSETDSYNAVLQINDGYTEYKIYNTYDGTLEKPFRLSVYKENDNGSQSFYLVLRVAENNDSYNDFRCEEILNNQCDYYYSTSDKPKFQLIFKNTEYANYSRFIDELDFDKNETCFQKKEESILGYIVYCRCPDSSSSKQYCEEVSGTTTAAATTTEYWDGCDNPETLLEKIYCNTTITDDNVGDVVNQTIENFNTSATSDEFFMLSGIVDRIGGLDDIKYEDFGIIYKLFDKSLEIPEEVMREANTEHADSTAKFIRSIDQILSKSKYDLTLNNGTSLAMFKLLNVECSQDIIGVSMYSDTFDWTSSRDNAIASIEFNKDIVCAQENTDGKNFNIKDEGNKPVYLTAYRINSLFISDDGNRCRVALNKQDNPVLSGKVIEHSYDDTNTPVVFIKYRKNDVGIPLHGFLAITSFEGGDWQRGRECNLTEDDEYYIGECNHLTDFTILVDGCATDPLLCDSFLRAIGLITTIGSTLCLAFLFIIHLMNLSPLTRSYSYKIAFYKRNFSYITVDSVRISYYFFYLVFYFFFTFFVDEDVSGEGFCSFVAGFNYFLLLCCIMFTVAQSWRVLRSCVSERSIQDKIKRWTRSRVLLPSITILGTLVTLFVALFTPQFLQRKDDYCWVNPTFVFMAVVLPLTLLILNALFCLFIVFITLLGNYKFVENIQRRIRFKQSFDRIDRRNITAKRDVQKKLGVLFALQFMIGLPWIFQYLSLFTPKSTISHYMFNLSSGCHGIYLMFEFLIRYYGARSRHHKELTSLDATNTQSTTIKGSGTDGYHPYAVNPSKDAFKSWLKFTPPIPEKKPRVWPLKFPTFARWAVFPFRLFQNEISAGDDHE</sequence>
<dbReference type="Proteomes" id="UP000783686">
    <property type="component" value="Unassembled WGS sequence"/>
</dbReference>
<evidence type="ECO:0000313" key="3">
    <source>
        <dbReference type="EMBL" id="CAD5227965.1"/>
    </source>
</evidence>
<keyword evidence="2" id="KW-0812">Transmembrane</keyword>
<evidence type="ECO:0008006" key="5">
    <source>
        <dbReference type="Google" id="ProtNLM"/>
    </source>
</evidence>
<feature type="transmembrane region" description="Helical" evidence="2">
    <location>
        <begin position="573"/>
        <end position="590"/>
    </location>
</feature>
<proteinExistence type="predicted"/>
<accession>A0A811LJY6</accession>
<evidence type="ECO:0000256" key="1">
    <source>
        <dbReference type="SAM" id="MobiDB-lite"/>
    </source>
</evidence>
<evidence type="ECO:0000256" key="2">
    <source>
        <dbReference type="SAM" id="Phobius"/>
    </source>
</evidence>
<dbReference type="Gene3D" id="2.60.220.50">
    <property type="match status" value="1"/>
</dbReference>
<keyword evidence="4" id="KW-1185">Reference proteome</keyword>
<dbReference type="OrthoDB" id="5870749at2759"/>
<comment type="caution">
    <text evidence="3">The sequence shown here is derived from an EMBL/GenBank/DDBJ whole genome shotgun (WGS) entry which is preliminary data.</text>
</comment>
<dbReference type="Proteomes" id="UP000614601">
    <property type="component" value="Unassembled WGS sequence"/>
</dbReference>
<feature type="transmembrane region" description="Helical" evidence="2">
    <location>
        <begin position="683"/>
        <end position="713"/>
    </location>
</feature>
<dbReference type="PANTHER" id="PTHR12011:SF465">
    <property type="entry name" value="GPS DOMAIN-CONTAINING PROTEIN"/>
    <property type="match status" value="1"/>
</dbReference>
<feature type="compositionally biased region" description="Low complexity" evidence="1">
    <location>
        <begin position="164"/>
        <end position="199"/>
    </location>
</feature>
<keyword evidence="2" id="KW-1133">Transmembrane helix</keyword>
<dbReference type="EMBL" id="CAJFDH010000006">
    <property type="protein sequence ID" value="CAD5227965.1"/>
    <property type="molecule type" value="Genomic_DNA"/>
</dbReference>
<reference evidence="3" key="1">
    <citation type="submission" date="2020-09" db="EMBL/GenBank/DDBJ databases">
        <authorList>
            <person name="Kikuchi T."/>
        </authorList>
    </citation>
    <scope>NUCLEOTIDE SEQUENCE</scope>
    <source>
        <strain evidence="3">SH1</strain>
    </source>
</reference>
<feature type="transmembrane region" description="Helical" evidence="2">
    <location>
        <begin position="1878"/>
        <end position="1897"/>
    </location>
</feature>
<feature type="compositionally biased region" description="Low complexity" evidence="1">
    <location>
        <begin position="148"/>
        <end position="157"/>
    </location>
</feature>
<dbReference type="GO" id="GO:0005886">
    <property type="term" value="C:plasma membrane"/>
    <property type="evidence" value="ECO:0007669"/>
    <property type="project" value="TreeGrafter"/>
</dbReference>
<feature type="transmembrane region" description="Helical" evidence="2">
    <location>
        <begin position="1049"/>
        <end position="1078"/>
    </location>
</feature>
<feature type="transmembrane region" description="Helical" evidence="2">
    <location>
        <begin position="1847"/>
        <end position="1866"/>
    </location>
</feature>
<feature type="transmembrane region" description="Helical" evidence="2">
    <location>
        <begin position="1704"/>
        <end position="1724"/>
    </location>
</feature>
<name>A0A811LJY6_9BILA</name>
<feature type="transmembrane region" description="Helical" evidence="2">
    <location>
        <begin position="1616"/>
        <end position="1640"/>
    </location>
</feature>